<dbReference type="AlphaFoldDB" id="V5WK14"/>
<gene>
    <name evidence="2" type="ORF">L21SP2_2134</name>
</gene>
<proteinExistence type="predicted"/>
<dbReference type="Gene3D" id="3.40.30.10">
    <property type="entry name" value="Glutaredoxin"/>
    <property type="match status" value="1"/>
</dbReference>
<accession>V5WK14</accession>
<sequence length="202" mass="23972">MDYLTTLSDEYFNKGMTMDEYVSGARNYRSFVRQLMEKAEVKDNQVQRLQELKKNLGELRVTVNTEDWCGDWACNAPILGKLFSEAGVEMRIFRGSEFPLLKERYERDGDDHIPAVSIWNRNGDEMIRWIEAPAAVAEKKDRWKKEHPEFTRTYALQKEDPKAKKEFAVMYRNFLDMMGEWYSSGMWDETVREILEKLEKQQ</sequence>
<dbReference type="RefSeq" id="WP_024268405.1">
    <property type="nucleotide sequence ID" value="NC_023035.1"/>
</dbReference>
<dbReference type="HOGENOM" id="CLU_1353828_0_0_12"/>
<evidence type="ECO:0000256" key="1">
    <source>
        <dbReference type="SAM" id="Coils"/>
    </source>
</evidence>
<dbReference type="Pfam" id="PF14595">
    <property type="entry name" value="Thioredoxin_9"/>
    <property type="match status" value="1"/>
</dbReference>
<evidence type="ECO:0000313" key="3">
    <source>
        <dbReference type="Proteomes" id="UP000018680"/>
    </source>
</evidence>
<feature type="coiled-coil region" evidence="1">
    <location>
        <begin position="32"/>
        <end position="62"/>
    </location>
</feature>
<dbReference type="EMBL" id="CP006939">
    <property type="protein sequence ID" value="AHC15501.1"/>
    <property type="molecule type" value="Genomic_DNA"/>
</dbReference>
<organism evidence="2 3">
    <name type="scientific">Salinispira pacifica</name>
    <dbReference type="NCBI Taxonomy" id="1307761"/>
    <lineage>
        <taxon>Bacteria</taxon>
        <taxon>Pseudomonadati</taxon>
        <taxon>Spirochaetota</taxon>
        <taxon>Spirochaetia</taxon>
        <taxon>Spirochaetales</taxon>
        <taxon>Spirochaetaceae</taxon>
        <taxon>Salinispira</taxon>
    </lineage>
</organism>
<name>V5WK14_9SPIO</name>
<dbReference type="STRING" id="1307761.L21SP2_2134"/>
<dbReference type="KEGG" id="slr:L21SP2_2134"/>
<protein>
    <submittedName>
        <fullName evidence="2">Thioredoxin</fullName>
    </submittedName>
</protein>
<dbReference type="OrthoDB" id="6120799at2"/>
<evidence type="ECO:0000313" key="2">
    <source>
        <dbReference type="EMBL" id="AHC15501.1"/>
    </source>
</evidence>
<dbReference type="eggNOG" id="COG0526">
    <property type="taxonomic scope" value="Bacteria"/>
</dbReference>
<keyword evidence="1" id="KW-0175">Coiled coil</keyword>
<keyword evidence="3" id="KW-1185">Reference proteome</keyword>
<reference evidence="2 3" key="1">
    <citation type="journal article" date="2015" name="Stand. Genomic Sci.">
        <title>Complete genome sequence and description of Salinispira pacifica gen. nov., sp. nov., a novel spirochaete isolated form a hypersaline microbial mat.</title>
        <authorList>
            <person name="Ben Hania W."/>
            <person name="Joseph M."/>
            <person name="Schumann P."/>
            <person name="Bunk B."/>
            <person name="Fiebig A."/>
            <person name="Sproer C."/>
            <person name="Klenk H.P."/>
            <person name="Fardeau M.L."/>
            <person name="Spring S."/>
        </authorList>
    </citation>
    <scope>NUCLEOTIDE SEQUENCE [LARGE SCALE GENOMIC DNA]</scope>
    <source>
        <strain evidence="2 3">L21-RPul-D2</strain>
    </source>
</reference>
<dbReference type="Proteomes" id="UP000018680">
    <property type="component" value="Chromosome"/>
</dbReference>